<dbReference type="Pfam" id="PF11229">
    <property type="entry name" value="Focadhesin"/>
    <property type="match status" value="2"/>
</dbReference>
<evidence type="ECO:0000313" key="3">
    <source>
        <dbReference type="EMBL" id="KAJ8304115.1"/>
    </source>
</evidence>
<dbReference type="InterPro" id="IPR016024">
    <property type="entry name" value="ARM-type_fold"/>
</dbReference>
<organism evidence="3 4">
    <name type="scientific">Tegillarca granosa</name>
    <name type="common">Malaysian cockle</name>
    <name type="synonym">Anadara granosa</name>
    <dbReference type="NCBI Taxonomy" id="220873"/>
    <lineage>
        <taxon>Eukaryota</taxon>
        <taxon>Metazoa</taxon>
        <taxon>Spiralia</taxon>
        <taxon>Lophotrochozoa</taxon>
        <taxon>Mollusca</taxon>
        <taxon>Bivalvia</taxon>
        <taxon>Autobranchia</taxon>
        <taxon>Pteriomorphia</taxon>
        <taxon>Arcoida</taxon>
        <taxon>Arcoidea</taxon>
        <taxon>Arcidae</taxon>
        <taxon>Tegillarca</taxon>
    </lineage>
</organism>
<name>A0ABQ9EFZ7_TEGGR</name>
<dbReference type="Proteomes" id="UP001217089">
    <property type="component" value="Unassembled WGS sequence"/>
</dbReference>
<dbReference type="PANTHER" id="PTHR16212:SF4">
    <property type="entry name" value="FOCADHESIN"/>
    <property type="match status" value="1"/>
</dbReference>
<evidence type="ECO:0008006" key="5">
    <source>
        <dbReference type="Google" id="ProtNLM"/>
    </source>
</evidence>
<evidence type="ECO:0000313" key="4">
    <source>
        <dbReference type="Proteomes" id="UP001217089"/>
    </source>
</evidence>
<dbReference type="InterPro" id="IPR045163">
    <property type="entry name" value="Focadhesin/RST1"/>
</dbReference>
<accession>A0ABQ9EFZ7</accession>
<protein>
    <recommendedName>
        <fullName evidence="5">Focadhesin</fullName>
    </recommendedName>
</protein>
<gene>
    <name evidence="3" type="ORF">KUTeg_017698</name>
</gene>
<comment type="caution">
    <text evidence="3">The sequence shown here is derived from an EMBL/GenBank/DDBJ whole genome shotgun (WGS) entry which is preliminary data.</text>
</comment>
<feature type="domain" description="DUF3730" evidence="2">
    <location>
        <begin position="4"/>
        <end position="64"/>
    </location>
</feature>
<dbReference type="SUPFAM" id="SSF48371">
    <property type="entry name" value="ARM repeat"/>
    <property type="match status" value="1"/>
</dbReference>
<dbReference type="Pfam" id="PF12530">
    <property type="entry name" value="DUF3730"/>
    <property type="match status" value="1"/>
</dbReference>
<dbReference type="InterPro" id="IPR021392">
    <property type="entry name" value="Focadhesin_C"/>
</dbReference>
<dbReference type="PANTHER" id="PTHR16212">
    <property type="entry name" value="FOCADHESIN FAMILY MEMBER"/>
    <property type="match status" value="1"/>
</dbReference>
<feature type="domain" description="Focadhesin C-terminal" evidence="1">
    <location>
        <begin position="464"/>
        <end position="577"/>
    </location>
</feature>
<feature type="domain" description="Focadhesin C-terminal" evidence="1">
    <location>
        <begin position="637"/>
        <end position="731"/>
    </location>
</feature>
<reference evidence="3 4" key="1">
    <citation type="submission" date="2022-12" db="EMBL/GenBank/DDBJ databases">
        <title>Chromosome-level genome of Tegillarca granosa.</title>
        <authorList>
            <person name="Kim J."/>
        </authorList>
    </citation>
    <scope>NUCLEOTIDE SEQUENCE [LARGE SCALE GENOMIC DNA]</scope>
    <source>
        <strain evidence="3">Teg-2019</strain>
        <tissue evidence="3">Adductor muscle</tissue>
    </source>
</reference>
<keyword evidence="4" id="KW-1185">Reference proteome</keyword>
<dbReference type="EMBL" id="JARBDR010000903">
    <property type="protein sequence ID" value="KAJ8304115.1"/>
    <property type="molecule type" value="Genomic_DNA"/>
</dbReference>
<proteinExistence type="predicted"/>
<sequence length="735" mass="80964">MADRLSQETRPVVVEKICDLFSLVPALEVQTPEYESFAADILRRLWLFTQVENGTVSSAAFQALSLFKADEFKLSHFPQQQRSELFIVFILNQIVTDFIKQAQTIAEQQEQPDLTLDQIIDFVPGICCIRLMRQLETGVLKGACSTLRVAQVFINATSLDIIYRYIFILTGACSTLRVAQVPVQPSEWHRCLLMPQAWTSFIDRVRDQLVNTIKITSRGNPAMQSNSVYALAGLAVTVNRFVAGQEEETMEAAEDSTEYLSHSHWLIRTVEDRLPVSVLGQAAASLALSQLVPILITKDVDRIYDILTKLVDLLPGQPGAQESPVLNFHYGLGVGMFLARLFEEHFSDVTGNKGIMFLWKILDKFEDCCLSAAEYRSGALLGLGVTISALSEEGKTESRAHVSALYDKLMSLWEKTDVTHDAYQALSVCVSCVAGSSFSSNILQVPQVKTVMDKMLQLNKDQPESSPPMQKVACLNGLFALAGSERTLIPIQASASLSGGDINTDNLIKMASQIVAIGDDLGIQSNSAWMLGHLYLSACAVAETRASVPPSYTYLPESSVLRAVVDFLLEAGKSGVDVKELCLQIAVQQSGSAPTAAMFLSSWLQPSLFNTLNVLFYAASIVAVATCMWLSETSAAVLGLDPDLLKNSGSNLSTVSQSFVVEPVYSLPIVLKALHQEPWEQILGKFVDWLTTMTADLDKVEETLQQKLCLSLMMLRHSSEFRKPQIWTKVVSVIF</sequence>
<evidence type="ECO:0000259" key="2">
    <source>
        <dbReference type="Pfam" id="PF12530"/>
    </source>
</evidence>
<evidence type="ECO:0000259" key="1">
    <source>
        <dbReference type="Pfam" id="PF11229"/>
    </source>
</evidence>
<dbReference type="InterPro" id="IPR022542">
    <property type="entry name" value="FOCAD/RST1_DUF3730"/>
</dbReference>